<keyword evidence="1" id="KW-0812">Transmembrane</keyword>
<reference evidence="2 3" key="1">
    <citation type="submission" date="2019-04" db="EMBL/GenBank/DDBJ databases">
        <authorList>
            <person name="Feng G."/>
            <person name="Zhang J."/>
            <person name="Zhu H."/>
        </authorList>
    </citation>
    <scope>NUCLEOTIDE SEQUENCE [LARGE SCALE GENOMIC DNA]</scope>
    <source>
        <strain evidence="2 3">92R-1</strain>
    </source>
</reference>
<sequence>MWLLSTGGALSFPDEDRYLESIKAAHLLLTGDLELAALHLANTQGRPSDALLRLPVALAQVAWQHFGGPPPETPASLLLPQLMNYMVLLGNTLLLCKLGRSWLSSSAALLAGLVYAALGNSNIYLRHVLPYDLALLILLGTLVLLTQPYRPIGNVRRIGLLTGLLAWGVVAVYPGYYFAPLLIGSVLLMQLPRASWHRGLFWMLSGASLLILTLELITRYGHISYLRSLQTLGPSIIQGDFAEGFTFTGRYLWEIEGTLGVLLLLLALPGIAVLVRSGVQNRKLLPLALAPLGLWLLHACLVYFGHKFVFYGRILHFFIPFLVLHAVTALTALPPMLRRLGQGVLVGLALWGFVRFISQYERLAYPRDVLARLGVSAQDQLTYLNEHGLAHAWDYSAPPAGKLVNSGGRSLLLINFTYPYPLSPDRCVSVPAQAAPLLFSGPHFLTFPAYGFEGFTPPERHFLRSCPFQCRVYQK</sequence>
<organism evidence="2 3">
    <name type="scientific">Hymenobacter fodinae</name>
    <dbReference type="NCBI Taxonomy" id="2510796"/>
    <lineage>
        <taxon>Bacteria</taxon>
        <taxon>Pseudomonadati</taxon>
        <taxon>Bacteroidota</taxon>
        <taxon>Cytophagia</taxon>
        <taxon>Cytophagales</taxon>
        <taxon>Hymenobacteraceae</taxon>
        <taxon>Hymenobacter</taxon>
    </lineage>
</organism>
<evidence type="ECO:0000313" key="3">
    <source>
        <dbReference type="Proteomes" id="UP000298337"/>
    </source>
</evidence>
<feature type="transmembrane region" description="Helical" evidence="1">
    <location>
        <begin position="102"/>
        <end position="118"/>
    </location>
</feature>
<comment type="caution">
    <text evidence="2">The sequence shown here is derived from an EMBL/GenBank/DDBJ whole genome shotgun (WGS) entry which is preliminary data.</text>
</comment>
<dbReference type="Proteomes" id="UP000298337">
    <property type="component" value="Unassembled WGS sequence"/>
</dbReference>
<accession>A0A4Z0P6U6</accession>
<evidence type="ECO:0008006" key="4">
    <source>
        <dbReference type="Google" id="ProtNLM"/>
    </source>
</evidence>
<evidence type="ECO:0000313" key="2">
    <source>
        <dbReference type="EMBL" id="TGE06397.1"/>
    </source>
</evidence>
<evidence type="ECO:0000256" key="1">
    <source>
        <dbReference type="SAM" id="Phobius"/>
    </source>
</evidence>
<feature type="transmembrane region" description="Helical" evidence="1">
    <location>
        <begin position="124"/>
        <end position="146"/>
    </location>
</feature>
<name>A0A4Z0P6U6_9BACT</name>
<dbReference type="OrthoDB" id="872037at2"/>
<feature type="transmembrane region" description="Helical" evidence="1">
    <location>
        <begin position="285"/>
        <end position="305"/>
    </location>
</feature>
<feature type="transmembrane region" description="Helical" evidence="1">
    <location>
        <begin position="259"/>
        <end position="279"/>
    </location>
</feature>
<dbReference type="AlphaFoldDB" id="A0A4Z0P6U6"/>
<keyword evidence="1" id="KW-0472">Membrane</keyword>
<feature type="transmembrane region" description="Helical" evidence="1">
    <location>
        <begin position="77"/>
        <end position="95"/>
    </location>
</feature>
<proteinExistence type="predicted"/>
<gene>
    <name evidence="2" type="ORF">EU556_16260</name>
</gene>
<feature type="transmembrane region" description="Helical" evidence="1">
    <location>
        <begin position="158"/>
        <end position="179"/>
    </location>
</feature>
<feature type="transmembrane region" description="Helical" evidence="1">
    <location>
        <begin position="317"/>
        <end position="334"/>
    </location>
</feature>
<keyword evidence="1" id="KW-1133">Transmembrane helix</keyword>
<dbReference type="EMBL" id="SRLA01000003">
    <property type="protein sequence ID" value="TGE06397.1"/>
    <property type="molecule type" value="Genomic_DNA"/>
</dbReference>
<keyword evidence="3" id="KW-1185">Reference proteome</keyword>
<feature type="transmembrane region" description="Helical" evidence="1">
    <location>
        <begin position="340"/>
        <end position="357"/>
    </location>
</feature>
<protein>
    <recommendedName>
        <fullName evidence="4">Glycosyltransferase RgtA/B/C/D-like domain-containing protein</fullName>
    </recommendedName>
</protein>
<feature type="transmembrane region" description="Helical" evidence="1">
    <location>
        <begin position="199"/>
        <end position="217"/>
    </location>
</feature>